<feature type="compositionally biased region" description="Polar residues" evidence="1">
    <location>
        <begin position="14"/>
        <end position="40"/>
    </location>
</feature>
<dbReference type="InterPro" id="IPR007175">
    <property type="entry name" value="Rpr2/Snm1/Rpp21"/>
</dbReference>
<dbReference type="PANTHER" id="PTHR36072:SF2">
    <property type="entry name" value="OS01G0531000 PROTEIN"/>
    <property type="match status" value="1"/>
</dbReference>
<sequence length="285" mass="31205">MGKKGGAKRPQATAPLSHSSVSLRQESTGKLQTKGASRNPKSLLKLEHLQKLAVWASGEASVPSLGAFFGRQFAAAGEILGVPPEPSLIPCQRCETILQPGFNCTVRIEKTQKKVRHRQKKPNSSMQNSVVYNCHFCSHRNLKRGTPKGYMKEICPSKPKPSVKSEPSKSMPQKSANLEKVTKSKDEIITIDEITLSKTSADSSITNCPATPSVRSGSTLLDAMRRKRNRSGSKKSESNDSAEDGERTVGMSSKRKRKAWTSLKEIAEHDCTRSVANLTIPFCIK</sequence>
<dbReference type="GO" id="GO:0006396">
    <property type="term" value="P:RNA processing"/>
    <property type="evidence" value="ECO:0007669"/>
    <property type="project" value="InterPro"/>
</dbReference>
<feature type="region of interest" description="Disordered" evidence="1">
    <location>
        <begin position="155"/>
        <end position="180"/>
    </location>
</feature>
<feature type="region of interest" description="Disordered" evidence="1">
    <location>
        <begin position="1"/>
        <end position="42"/>
    </location>
</feature>
<dbReference type="EMBL" id="KK914993">
    <property type="protein sequence ID" value="KDP25441.1"/>
    <property type="molecule type" value="Genomic_DNA"/>
</dbReference>
<dbReference type="STRING" id="180498.A0A067JN71"/>
<keyword evidence="3" id="KW-1185">Reference proteome</keyword>
<dbReference type="PANTHER" id="PTHR36072">
    <property type="entry name" value="OS01G0541600 PROTEIN"/>
    <property type="match status" value="1"/>
</dbReference>
<organism evidence="2 3">
    <name type="scientific">Jatropha curcas</name>
    <name type="common">Barbados nut</name>
    <dbReference type="NCBI Taxonomy" id="180498"/>
    <lineage>
        <taxon>Eukaryota</taxon>
        <taxon>Viridiplantae</taxon>
        <taxon>Streptophyta</taxon>
        <taxon>Embryophyta</taxon>
        <taxon>Tracheophyta</taxon>
        <taxon>Spermatophyta</taxon>
        <taxon>Magnoliopsida</taxon>
        <taxon>eudicotyledons</taxon>
        <taxon>Gunneridae</taxon>
        <taxon>Pentapetalae</taxon>
        <taxon>rosids</taxon>
        <taxon>fabids</taxon>
        <taxon>Malpighiales</taxon>
        <taxon>Euphorbiaceae</taxon>
        <taxon>Crotonoideae</taxon>
        <taxon>Jatropheae</taxon>
        <taxon>Jatropha</taxon>
    </lineage>
</organism>
<dbReference type="Pfam" id="PF04032">
    <property type="entry name" value="Rpr2"/>
    <property type="match status" value="1"/>
</dbReference>
<proteinExistence type="predicted"/>
<dbReference type="Proteomes" id="UP000027138">
    <property type="component" value="Unassembled WGS sequence"/>
</dbReference>
<dbReference type="KEGG" id="jcu:105645814"/>
<evidence type="ECO:0000256" key="1">
    <source>
        <dbReference type="SAM" id="MobiDB-lite"/>
    </source>
</evidence>
<dbReference type="AlphaFoldDB" id="A0A067JN71"/>
<name>A0A067JN71_JATCU</name>
<dbReference type="OrthoDB" id="1937463at2759"/>
<feature type="region of interest" description="Disordered" evidence="1">
    <location>
        <begin position="202"/>
        <end position="260"/>
    </location>
</feature>
<evidence type="ECO:0000313" key="3">
    <source>
        <dbReference type="Proteomes" id="UP000027138"/>
    </source>
</evidence>
<reference evidence="2 3" key="1">
    <citation type="journal article" date="2014" name="PLoS ONE">
        <title>Global Analysis of Gene Expression Profiles in Physic Nut (Jatropha curcas L.) Seedlings Exposed to Salt Stress.</title>
        <authorList>
            <person name="Zhang L."/>
            <person name="Zhang C."/>
            <person name="Wu P."/>
            <person name="Chen Y."/>
            <person name="Li M."/>
            <person name="Jiang H."/>
            <person name="Wu G."/>
        </authorList>
    </citation>
    <scope>NUCLEOTIDE SEQUENCE [LARGE SCALE GENOMIC DNA]</scope>
    <source>
        <strain evidence="3">cv. GZQX0401</strain>
        <tissue evidence="2">Young leaves</tissue>
    </source>
</reference>
<feature type="compositionally biased region" description="Low complexity" evidence="1">
    <location>
        <begin position="156"/>
        <end position="172"/>
    </location>
</feature>
<feature type="compositionally biased region" description="Polar residues" evidence="1">
    <location>
        <begin position="202"/>
        <end position="219"/>
    </location>
</feature>
<gene>
    <name evidence="2" type="ORF">JCGZ_20597</name>
</gene>
<dbReference type="Gene3D" id="6.20.50.20">
    <property type="match status" value="1"/>
</dbReference>
<evidence type="ECO:0000313" key="2">
    <source>
        <dbReference type="EMBL" id="KDP25441.1"/>
    </source>
</evidence>
<protein>
    <submittedName>
        <fullName evidence="2">Uncharacterized protein</fullName>
    </submittedName>
</protein>
<accession>A0A067JN71</accession>